<proteinExistence type="predicted"/>
<reference evidence="2 3" key="1">
    <citation type="submission" date="2024-02" db="EMBL/GenBank/DDBJ databases">
        <title>High-quality chromosome-scale genome assembly of Pensacola bahiagrass (Paspalum notatum Flugge var. saurae).</title>
        <authorList>
            <person name="Vega J.M."/>
            <person name="Podio M."/>
            <person name="Orjuela J."/>
            <person name="Siena L.A."/>
            <person name="Pessino S.C."/>
            <person name="Combes M.C."/>
            <person name="Mariac C."/>
            <person name="Albertini E."/>
            <person name="Pupilli F."/>
            <person name="Ortiz J.P.A."/>
            <person name="Leblanc O."/>
        </authorList>
    </citation>
    <scope>NUCLEOTIDE SEQUENCE [LARGE SCALE GENOMIC DNA]</scope>
    <source>
        <strain evidence="2">R1</strain>
        <tissue evidence="2">Leaf</tissue>
    </source>
</reference>
<feature type="region of interest" description="Disordered" evidence="1">
    <location>
        <begin position="1"/>
        <end position="48"/>
    </location>
</feature>
<gene>
    <name evidence="2" type="ORF">U9M48_019516</name>
</gene>
<dbReference type="AlphaFoldDB" id="A0AAQ3WR16"/>
<protein>
    <submittedName>
        <fullName evidence="2">Uncharacterized protein</fullName>
    </submittedName>
</protein>
<dbReference type="PANTHER" id="PTHR10026">
    <property type="entry name" value="CYCLIN"/>
    <property type="match status" value="1"/>
</dbReference>
<accession>A0AAQ3WR16</accession>
<dbReference type="EMBL" id="CP144748">
    <property type="protein sequence ID" value="WVZ70887.1"/>
    <property type="molecule type" value="Genomic_DNA"/>
</dbReference>
<sequence>MSSQPFGGGHHPHHHPHHLSYPYQHDAPLHPNPRRRRRDLEDPYHPYPVARAHPYAEAAAADVTGTVPYHVPRDPLVLQERLFPPPTKRARRVPNTRWDPPSPPPTLQPAPAPTALERLREDAAANGALLSLDEIERRSPSRKDGIGSFLEARLRASYCAYLRCLGIRLGLPQTTIATAVVFCHRFFFHRSHACHDRFVSCLYLFNKN</sequence>
<evidence type="ECO:0000313" key="3">
    <source>
        <dbReference type="Proteomes" id="UP001341281"/>
    </source>
</evidence>
<evidence type="ECO:0000256" key="1">
    <source>
        <dbReference type="SAM" id="MobiDB-lite"/>
    </source>
</evidence>
<name>A0AAQ3WR16_PASNO</name>
<feature type="compositionally biased region" description="Pro residues" evidence="1">
    <location>
        <begin position="100"/>
        <end position="110"/>
    </location>
</feature>
<dbReference type="GO" id="GO:0006357">
    <property type="term" value="P:regulation of transcription by RNA polymerase II"/>
    <property type="evidence" value="ECO:0007669"/>
    <property type="project" value="InterPro"/>
</dbReference>
<feature type="region of interest" description="Disordered" evidence="1">
    <location>
        <begin position="81"/>
        <end position="110"/>
    </location>
</feature>
<dbReference type="InterPro" id="IPR036915">
    <property type="entry name" value="Cyclin-like_sf"/>
</dbReference>
<keyword evidence="3" id="KW-1185">Reference proteome</keyword>
<evidence type="ECO:0000313" key="2">
    <source>
        <dbReference type="EMBL" id="WVZ70887.1"/>
    </source>
</evidence>
<dbReference type="SUPFAM" id="SSF47954">
    <property type="entry name" value="Cyclin-like"/>
    <property type="match status" value="1"/>
</dbReference>
<dbReference type="GO" id="GO:0016538">
    <property type="term" value="F:cyclin-dependent protein serine/threonine kinase regulator activity"/>
    <property type="evidence" value="ECO:0007669"/>
    <property type="project" value="InterPro"/>
</dbReference>
<dbReference type="Gene3D" id="1.10.472.10">
    <property type="entry name" value="Cyclin-like"/>
    <property type="match status" value="1"/>
</dbReference>
<dbReference type="Proteomes" id="UP001341281">
    <property type="component" value="Chromosome 04"/>
</dbReference>
<organism evidence="2 3">
    <name type="scientific">Paspalum notatum var. saurae</name>
    <dbReference type="NCBI Taxonomy" id="547442"/>
    <lineage>
        <taxon>Eukaryota</taxon>
        <taxon>Viridiplantae</taxon>
        <taxon>Streptophyta</taxon>
        <taxon>Embryophyta</taxon>
        <taxon>Tracheophyta</taxon>
        <taxon>Spermatophyta</taxon>
        <taxon>Magnoliopsida</taxon>
        <taxon>Liliopsida</taxon>
        <taxon>Poales</taxon>
        <taxon>Poaceae</taxon>
        <taxon>PACMAD clade</taxon>
        <taxon>Panicoideae</taxon>
        <taxon>Andropogonodae</taxon>
        <taxon>Paspaleae</taxon>
        <taxon>Paspalinae</taxon>
        <taxon>Paspalum</taxon>
    </lineage>
</organism>
<dbReference type="InterPro" id="IPR043198">
    <property type="entry name" value="Cyclin/Ssn8"/>
</dbReference>